<dbReference type="SUPFAM" id="SSF51735">
    <property type="entry name" value="NAD(P)-binding Rossmann-fold domains"/>
    <property type="match status" value="1"/>
</dbReference>
<dbReference type="PANTHER" id="PTHR42760">
    <property type="entry name" value="SHORT-CHAIN DEHYDROGENASES/REDUCTASES FAMILY MEMBER"/>
    <property type="match status" value="1"/>
</dbReference>
<comment type="similarity">
    <text evidence="1">Belongs to the short-chain dehydrogenases/reductases (SDR) family.</text>
</comment>
<accession>A0ABU9HXV9</accession>
<dbReference type="InterPro" id="IPR036291">
    <property type="entry name" value="NAD(P)-bd_dom_sf"/>
</dbReference>
<reference evidence="2 3" key="1">
    <citation type="submission" date="2024-04" db="EMBL/GenBank/DDBJ databases">
        <title>Flavobacterium sp. DGU11 16S ribosomal RNA gene Genome sequencing and assembly.</title>
        <authorList>
            <person name="Park S."/>
        </authorList>
    </citation>
    <scope>NUCLEOTIDE SEQUENCE [LARGE SCALE GENOMIC DNA]</scope>
    <source>
        <strain evidence="2 3">DGU11</strain>
    </source>
</reference>
<evidence type="ECO:0000313" key="2">
    <source>
        <dbReference type="EMBL" id="MEL1244998.1"/>
    </source>
</evidence>
<dbReference type="EMBL" id="JBBYHR010000006">
    <property type="protein sequence ID" value="MEL1244998.1"/>
    <property type="molecule type" value="Genomic_DNA"/>
</dbReference>
<dbReference type="PRINTS" id="PR00080">
    <property type="entry name" value="SDRFAMILY"/>
</dbReference>
<organism evidence="2 3">
    <name type="scientific">Flavobacterium arundinis</name>
    <dbReference type="NCBI Taxonomy" id="3139143"/>
    <lineage>
        <taxon>Bacteria</taxon>
        <taxon>Pseudomonadati</taxon>
        <taxon>Bacteroidota</taxon>
        <taxon>Flavobacteriia</taxon>
        <taxon>Flavobacteriales</taxon>
        <taxon>Flavobacteriaceae</taxon>
        <taxon>Flavobacterium</taxon>
    </lineage>
</organism>
<dbReference type="PANTHER" id="PTHR42760:SF132">
    <property type="entry name" value="SHORT-CHAIN DEHYDROGENASE_REDUCTASE FAMILY PROTEIN"/>
    <property type="match status" value="1"/>
</dbReference>
<evidence type="ECO:0000256" key="1">
    <source>
        <dbReference type="ARBA" id="ARBA00006484"/>
    </source>
</evidence>
<dbReference type="RefSeq" id="WP_341697313.1">
    <property type="nucleotide sequence ID" value="NZ_JBBYHR010000006.1"/>
</dbReference>
<dbReference type="PROSITE" id="PS00061">
    <property type="entry name" value="ADH_SHORT"/>
    <property type="match status" value="1"/>
</dbReference>
<dbReference type="Pfam" id="PF13561">
    <property type="entry name" value="adh_short_C2"/>
    <property type="match status" value="1"/>
</dbReference>
<comment type="caution">
    <text evidence="2">The sequence shown here is derived from an EMBL/GenBank/DDBJ whole genome shotgun (WGS) entry which is preliminary data.</text>
</comment>
<dbReference type="Proteomes" id="UP001464555">
    <property type="component" value="Unassembled WGS sequence"/>
</dbReference>
<gene>
    <name evidence="2" type="ORF">AAEO56_12040</name>
</gene>
<proteinExistence type="inferred from homology"/>
<name>A0ABU9HXV9_9FLAO</name>
<evidence type="ECO:0000313" key="3">
    <source>
        <dbReference type="Proteomes" id="UP001464555"/>
    </source>
</evidence>
<protein>
    <submittedName>
        <fullName evidence="2">SDR family oxidoreductase</fullName>
    </submittedName>
</protein>
<dbReference type="InterPro" id="IPR002347">
    <property type="entry name" value="SDR_fam"/>
</dbReference>
<dbReference type="Gene3D" id="3.40.50.720">
    <property type="entry name" value="NAD(P)-binding Rossmann-like Domain"/>
    <property type="match status" value="1"/>
</dbReference>
<sequence>MNEILPLKDKIAIVTGADSGIGRACTVELSARGADVVINYHSDEDGAKETLKLVEENGRKGIIIKADVGDYSQVQAIFNECEKILGIPFILVNNAGVNESGIYADEMDIETFDRTIRTNLYGTFYGCKEFIKIRKANGNGGKIVNISSIHEEVARAGGGDYCASKGGVRNLTRCLALELGPFNININSVAPGMILTPMNQEALDDPNHLKKAVENIPYKRAAEPWEVAKLVAYLVSEDASYAAGQTFTLDGGLSLNLGQGA</sequence>
<dbReference type="PRINTS" id="PR00081">
    <property type="entry name" value="GDHRDH"/>
</dbReference>
<keyword evidence="3" id="KW-1185">Reference proteome</keyword>
<dbReference type="InterPro" id="IPR020904">
    <property type="entry name" value="Sc_DH/Rdtase_CS"/>
</dbReference>